<dbReference type="InterPro" id="IPR050396">
    <property type="entry name" value="Glycosyltr_51/Transpeptidase"/>
</dbReference>
<feature type="domain" description="Penicillin-binding protein transpeptidase" evidence="28">
    <location>
        <begin position="429"/>
        <end position="703"/>
    </location>
</feature>
<evidence type="ECO:0000256" key="7">
    <source>
        <dbReference type="ARBA" id="ARBA00022475"/>
    </source>
</evidence>
<evidence type="ECO:0000256" key="15">
    <source>
        <dbReference type="ARBA" id="ARBA00022960"/>
    </source>
</evidence>
<dbReference type="SUPFAM" id="SSF53955">
    <property type="entry name" value="Lysozyme-like"/>
    <property type="match status" value="1"/>
</dbReference>
<dbReference type="GO" id="GO:0071555">
    <property type="term" value="P:cell wall organization"/>
    <property type="evidence" value="ECO:0007669"/>
    <property type="project" value="UniProtKB-KW"/>
</dbReference>
<evidence type="ECO:0000256" key="13">
    <source>
        <dbReference type="ARBA" id="ARBA00022692"/>
    </source>
</evidence>
<comment type="similarity">
    <text evidence="3">In the C-terminal section; belongs to the transpeptidase family.</text>
</comment>
<dbReference type="Proteomes" id="UP000262004">
    <property type="component" value="Chromosome"/>
</dbReference>
<dbReference type="Pfam" id="PF17092">
    <property type="entry name" value="PCB_OB"/>
    <property type="match status" value="1"/>
</dbReference>
<evidence type="ECO:0000259" key="28">
    <source>
        <dbReference type="Pfam" id="PF00905"/>
    </source>
</evidence>
<keyword evidence="12" id="KW-0808">Transferase</keyword>
<dbReference type="InterPro" id="IPR023346">
    <property type="entry name" value="Lysozyme-like_dom_sf"/>
</dbReference>
<evidence type="ECO:0000256" key="5">
    <source>
        <dbReference type="ARBA" id="ARBA00012448"/>
    </source>
</evidence>
<evidence type="ECO:0000256" key="9">
    <source>
        <dbReference type="ARBA" id="ARBA00022645"/>
    </source>
</evidence>
<dbReference type="PANTHER" id="PTHR32282">
    <property type="entry name" value="BINDING PROTEIN TRANSPEPTIDASE, PUTATIVE-RELATED"/>
    <property type="match status" value="1"/>
</dbReference>
<evidence type="ECO:0000256" key="16">
    <source>
        <dbReference type="ARBA" id="ARBA00022968"/>
    </source>
</evidence>
<evidence type="ECO:0000259" key="30">
    <source>
        <dbReference type="Pfam" id="PF17092"/>
    </source>
</evidence>
<comment type="catalytic activity">
    <reaction evidence="23">
        <text>Preferential cleavage: (Ac)2-L-Lys-D-Ala-|-D-Ala. Also transpeptidation of peptidyl-alanyl moieties that are N-acyl substituents of D-alanine.</text>
        <dbReference type="EC" id="3.4.16.4"/>
    </reaction>
</comment>
<evidence type="ECO:0000256" key="25">
    <source>
        <dbReference type="ARBA" id="ARBA00049902"/>
    </source>
</evidence>
<keyword evidence="17" id="KW-0573">Peptidoglycan synthesis</keyword>
<dbReference type="AlphaFoldDB" id="A0A2Z6E074"/>
<evidence type="ECO:0000313" key="32">
    <source>
        <dbReference type="Proteomes" id="UP000262004"/>
    </source>
</evidence>
<dbReference type="PANTHER" id="PTHR32282:SF27">
    <property type="entry name" value="PENICILLIN-BINDING PROTEIN 1A"/>
    <property type="match status" value="1"/>
</dbReference>
<comment type="similarity">
    <text evidence="4">In the N-terminal section; belongs to the glycosyltransferase 51 family.</text>
</comment>
<dbReference type="Pfam" id="PF00905">
    <property type="entry name" value="Transpeptidase"/>
    <property type="match status" value="1"/>
</dbReference>
<name>A0A2Z6E074_HYDTE</name>
<dbReference type="Pfam" id="PF00912">
    <property type="entry name" value="Transgly"/>
    <property type="match status" value="1"/>
</dbReference>
<evidence type="ECO:0000256" key="22">
    <source>
        <dbReference type="ARBA" id="ARBA00023316"/>
    </source>
</evidence>
<dbReference type="NCBIfam" id="TIGR02074">
    <property type="entry name" value="PBP_1a_fam"/>
    <property type="match status" value="1"/>
</dbReference>
<dbReference type="GO" id="GO:0008360">
    <property type="term" value="P:regulation of cell shape"/>
    <property type="evidence" value="ECO:0007669"/>
    <property type="project" value="UniProtKB-KW"/>
</dbReference>
<organism evidence="31 32">
    <name type="scientific">Hydrogenophilus thermoluteolus</name>
    <name type="common">Pseudomonas hydrogenothermophila</name>
    <dbReference type="NCBI Taxonomy" id="297"/>
    <lineage>
        <taxon>Bacteria</taxon>
        <taxon>Pseudomonadati</taxon>
        <taxon>Pseudomonadota</taxon>
        <taxon>Hydrogenophilia</taxon>
        <taxon>Hydrogenophilales</taxon>
        <taxon>Hydrogenophilaceae</taxon>
        <taxon>Hydrogenophilus</taxon>
    </lineage>
</organism>
<dbReference type="GO" id="GO:0030288">
    <property type="term" value="C:outer membrane-bounded periplasmic space"/>
    <property type="evidence" value="ECO:0007669"/>
    <property type="project" value="TreeGrafter"/>
</dbReference>
<evidence type="ECO:0000313" key="31">
    <source>
        <dbReference type="EMBL" id="BBD77980.1"/>
    </source>
</evidence>
<keyword evidence="9" id="KW-0121">Carboxypeptidase</keyword>
<evidence type="ECO:0000256" key="11">
    <source>
        <dbReference type="ARBA" id="ARBA00022676"/>
    </source>
</evidence>
<evidence type="ECO:0000256" key="27">
    <source>
        <dbReference type="SAM" id="Phobius"/>
    </source>
</evidence>
<dbReference type="InterPro" id="IPR001460">
    <property type="entry name" value="PCN-bd_Tpept"/>
</dbReference>
<dbReference type="FunFam" id="1.10.3810.10:FF:000003">
    <property type="entry name" value="Penicillin-binding protein 1a"/>
    <property type="match status" value="1"/>
</dbReference>
<dbReference type="SUPFAM" id="SSF56601">
    <property type="entry name" value="beta-lactamase/transpeptidase-like"/>
    <property type="match status" value="1"/>
</dbReference>
<reference evidence="31 32" key="1">
    <citation type="submission" date="2018-04" db="EMBL/GenBank/DDBJ databases">
        <title>Complete genome sequence of Hydrogenophilus thermoluteolus TH-1.</title>
        <authorList>
            <person name="Arai H."/>
        </authorList>
    </citation>
    <scope>NUCLEOTIDE SEQUENCE [LARGE SCALE GENOMIC DNA]</scope>
    <source>
        <strain evidence="31 32">TH-1</strain>
    </source>
</reference>
<keyword evidence="14" id="KW-0378">Hydrolase</keyword>
<keyword evidence="18 27" id="KW-1133">Transmembrane helix</keyword>
<evidence type="ECO:0000256" key="8">
    <source>
        <dbReference type="ARBA" id="ARBA00022519"/>
    </source>
</evidence>
<keyword evidence="32" id="KW-1185">Reference proteome</keyword>
<keyword evidence="19 27" id="KW-0472">Membrane</keyword>
<evidence type="ECO:0000256" key="12">
    <source>
        <dbReference type="ARBA" id="ARBA00022679"/>
    </source>
</evidence>
<evidence type="ECO:0000256" key="2">
    <source>
        <dbReference type="ARBA" id="ARBA00004752"/>
    </source>
</evidence>
<evidence type="ECO:0000256" key="26">
    <source>
        <dbReference type="ARBA" id="ARBA00060592"/>
    </source>
</evidence>
<comment type="pathway">
    <text evidence="26">Glycan biosynthesis.</text>
</comment>
<dbReference type="GO" id="GO:0006508">
    <property type="term" value="P:proteolysis"/>
    <property type="evidence" value="ECO:0007669"/>
    <property type="project" value="UniProtKB-KW"/>
</dbReference>
<evidence type="ECO:0000259" key="29">
    <source>
        <dbReference type="Pfam" id="PF00912"/>
    </source>
</evidence>
<evidence type="ECO:0000256" key="21">
    <source>
        <dbReference type="ARBA" id="ARBA00023268"/>
    </source>
</evidence>
<evidence type="ECO:0000256" key="24">
    <source>
        <dbReference type="ARBA" id="ARBA00044770"/>
    </source>
</evidence>
<sequence length="788" mass="87109">MRLLKWTAVSFALLVSPLAVIATVILFAWQELPDVSQLADYRPKMPLRIYAKNGEKIAEFGEERRVVVDITAVPDHLKAAILAAEDEHFYEHPGVDPLGIVRAAIANLITGAKAQGGSTITMQVARNFYLSREKSYWRKFYEILLAIKLERELSKDQILTLYMNQIYLGQRAYGFAAAAQVYFGKPIQALTLAESALLAGLPKAPSQLNPYRNPEGALARREYVLRRMKEAGFIDEMQYEAAKAEPLTLASDQKRENTVVKSAIPWGGHVAELVRQLIVERYGVDTAMTAGLQVYTTIDPKWQREAEAAVRRGLIAYDQRHGFRGPEGEIPASVLQSRDPGALAEALEAYPDAPDGLAAVVLTVAPKAITVWRNGTTLSLTGKGIAFLERALAPRAPAALQIRPGAVIRIRQNEQGEWEATQLPDAQAALVALDPTTGAVRALAGSYDFELAKFNYATQGFRQPGSAFKPFIYSAALEKGWMPGSWIEDEPIVFGPEITGSKEWAPKNYDDKYEGWMRVREALAHSKNLPAIRILHDITPQYAQQWITRFGFDPKRHPPYLTMVLGAGETSPWMLARAYAVFANGGYLVEPYLIDEIRDGQGTLLWKAHPTVAGDERIRAIPARNAWLIDSMLHTVVERGTGAAARRALKRNDLAGKTGTTNDAVDAWFAGYHPSLVAVTWVGYPQPKPLGKRETGGRAALPIWIDFMQTALAGVPETHSPMPSGIATTILDGRPEYYYTELPPPDPYPPTPIWEGGEGWNPNLLPTPETPPSERTPYAPILERSFLN</sequence>
<evidence type="ECO:0000256" key="3">
    <source>
        <dbReference type="ARBA" id="ARBA00007090"/>
    </source>
</evidence>
<keyword evidence="10" id="KW-0645">Protease</keyword>
<dbReference type="EC" id="3.4.16.4" evidence="5"/>
<keyword evidence="8" id="KW-0997">Cell inner membrane</keyword>
<dbReference type="RefSeq" id="WP_119335657.1">
    <property type="nucleotide sequence ID" value="NZ_AP018558.1"/>
</dbReference>
<keyword evidence="16" id="KW-0735">Signal-anchor</keyword>
<keyword evidence="7" id="KW-1003">Cell membrane</keyword>
<evidence type="ECO:0000256" key="6">
    <source>
        <dbReference type="ARBA" id="ARBA00018638"/>
    </source>
</evidence>
<dbReference type="GO" id="GO:0008658">
    <property type="term" value="F:penicillin binding"/>
    <property type="evidence" value="ECO:0007669"/>
    <property type="project" value="InterPro"/>
</dbReference>
<dbReference type="InterPro" id="IPR012338">
    <property type="entry name" value="Beta-lactam/transpept-like"/>
</dbReference>
<dbReference type="EC" id="2.4.99.28" evidence="24"/>
<keyword evidence="13 27" id="KW-0812">Transmembrane</keyword>
<evidence type="ECO:0000256" key="10">
    <source>
        <dbReference type="ARBA" id="ARBA00022670"/>
    </source>
</evidence>
<dbReference type="Gene3D" id="3.40.710.10">
    <property type="entry name" value="DD-peptidase/beta-lactamase superfamily"/>
    <property type="match status" value="2"/>
</dbReference>
<keyword evidence="22" id="KW-0961">Cell wall biogenesis/degradation</keyword>
<gene>
    <name evidence="31" type="ORF">HPTL_1722</name>
</gene>
<dbReference type="KEGG" id="htl:HPTL_1722"/>
<dbReference type="InterPro" id="IPR001264">
    <property type="entry name" value="Glyco_trans_51"/>
</dbReference>
<evidence type="ECO:0000256" key="20">
    <source>
        <dbReference type="ARBA" id="ARBA00023251"/>
    </source>
</evidence>
<evidence type="ECO:0000256" key="1">
    <source>
        <dbReference type="ARBA" id="ARBA00004249"/>
    </source>
</evidence>
<comment type="catalytic activity">
    <reaction evidence="25">
        <text>[GlcNAc-(1-&gt;4)-Mur2Ac(oyl-L-Ala-gamma-D-Glu-L-Lys-D-Ala-D-Ala)](n)-di-trans,octa-cis-undecaprenyl diphosphate + beta-D-GlcNAc-(1-&gt;4)-Mur2Ac(oyl-L-Ala-gamma-D-Glu-L-Lys-D-Ala-D-Ala)-di-trans,octa-cis-undecaprenyl diphosphate = [GlcNAc-(1-&gt;4)-Mur2Ac(oyl-L-Ala-gamma-D-Glu-L-Lys-D-Ala-D-Ala)](n+1)-di-trans,octa-cis-undecaprenyl diphosphate + di-trans,octa-cis-undecaprenyl diphosphate + H(+)</text>
        <dbReference type="Rhea" id="RHEA:23708"/>
        <dbReference type="Rhea" id="RHEA-COMP:9602"/>
        <dbReference type="Rhea" id="RHEA-COMP:9603"/>
        <dbReference type="ChEBI" id="CHEBI:15378"/>
        <dbReference type="ChEBI" id="CHEBI:58405"/>
        <dbReference type="ChEBI" id="CHEBI:60033"/>
        <dbReference type="ChEBI" id="CHEBI:78435"/>
        <dbReference type="EC" id="2.4.99.28"/>
    </reaction>
</comment>
<comment type="pathway">
    <text evidence="2">Cell wall biogenesis; peptidoglycan biosynthesis.</text>
</comment>
<proteinExistence type="inferred from homology"/>
<dbReference type="GO" id="GO:0009252">
    <property type="term" value="P:peptidoglycan biosynthetic process"/>
    <property type="evidence" value="ECO:0007669"/>
    <property type="project" value="UniProtKB-UniPathway"/>
</dbReference>
<feature type="domain" description="Penicillin-binding protein OB-like" evidence="30">
    <location>
        <begin position="323"/>
        <end position="425"/>
    </location>
</feature>
<dbReference type="GO" id="GO:0005886">
    <property type="term" value="C:plasma membrane"/>
    <property type="evidence" value="ECO:0007669"/>
    <property type="project" value="UniProtKB-SubCell"/>
</dbReference>
<dbReference type="UniPathway" id="UPA00219"/>
<dbReference type="Gene3D" id="1.10.3810.10">
    <property type="entry name" value="Biosynthetic peptidoglycan transglycosylase-like"/>
    <property type="match status" value="1"/>
</dbReference>
<evidence type="ECO:0000256" key="4">
    <source>
        <dbReference type="ARBA" id="ARBA00007739"/>
    </source>
</evidence>
<dbReference type="OrthoDB" id="5287259at2"/>
<dbReference type="GO" id="GO:0008955">
    <property type="term" value="F:peptidoglycan glycosyltransferase activity"/>
    <property type="evidence" value="ECO:0007669"/>
    <property type="project" value="UniProtKB-EC"/>
</dbReference>
<dbReference type="EMBL" id="AP018558">
    <property type="protein sequence ID" value="BBD77980.1"/>
    <property type="molecule type" value="Genomic_DNA"/>
</dbReference>
<keyword evidence="21" id="KW-0511">Multifunctional enzyme</keyword>
<feature type="domain" description="Glycosyl transferase family 51" evidence="29">
    <location>
        <begin position="54"/>
        <end position="229"/>
    </location>
</feature>
<keyword evidence="15" id="KW-0133">Cell shape</keyword>
<keyword evidence="20" id="KW-0046">Antibiotic resistance</keyword>
<evidence type="ECO:0000256" key="23">
    <source>
        <dbReference type="ARBA" id="ARBA00034000"/>
    </source>
</evidence>
<accession>A0A2Z6E074</accession>
<dbReference type="InterPro" id="IPR031376">
    <property type="entry name" value="PCB_OB"/>
</dbReference>
<dbReference type="InterPro" id="IPR036950">
    <property type="entry name" value="PBP_transglycosylase"/>
</dbReference>
<feature type="transmembrane region" description="Helical" evidence="27">
    <location>
        <begin position="7"/>
        <end position="29"/>
    </location>
</feature>
<keyword evidence="11" id="KW-0328">Glycosyltransferase</keyword>
<protein>
    <recommendedName>
        <fullName evidence="6">Penicillin-binding protein 1A</fullName>
        <ecNumber evidence="24">2.4.99.28</ecNumber>
        <ecNumber evidence="5">3.4.16.4</ecNumber>
    </recommendedName>
</protein>
<evidence type="ECO:0000256" key="17">
    <source>
        <dbReference type="ARBA" id="ARBA00022984"/>
    </source>
</evidence>
<evidence type="ECO:0000256" key="14">
    <source>
        <dbReference type="ARBA" id="ARBA00022801"/>
    </source>
</evidence>
<dbReference type="GO" id="GO:0046677">
    <property type="term" value="P:response to antibiotic"/>
    <property type="evidence" value="ECO:0007669"/>
    <property type="project" value="UniProtKB-KW"/>
</dbReference>
<evidence type="ECO:0000256" key="18">
    <source>
        <dbReference type="ARBA" id="ARBA00022989"/>
    </source>
</evidence>
<evidence type="ECO:0000256" key="19">
    <source>
        <dbReference type="ARBA" id="ARBA00023136"/>
    </source>
</evidence>
<dbReference type="GO" id="GO:0009002">
    <property type="term" value="F:serine-type D-Ala-D-Ala carboxypeptidase activity"/>
    <property type="evidence" value="ECO:0007669"/>
    <property type="project" value="UniProtKB-EC"/>
</dbReference>
<comment type="subcellular location">
    <subcellularLocation>
        <location evidence="1">Cell inner membrane</location>
        <topology evidence="1">Single-pass type II membrane protein</topology>
    </subcellularLocation>
</comment>